<dbReference type="GO" id="GO:0006357">
    <property type="term" value="P:regulation of transcription by RNA polymerase II"/>
    <property type="evidence" value="ECO:0007669"/>
    <property type="project" value="InterPro"/>
</dbReference>
<evidence type="ECO:0000313" key="1">
    <source>
        <dbReference type="EMBL" id="KAF0510690.1"/>
    </source>
</evidence>
<dbReference type="GO" id="GO:0003690">
    <property type="term" value="F:double-stranded DNA binding"/>
    <property type="evidence" value="ECO:0007669"/>
    <property type="project" value="InterPro"/>
</dbReference>
<accession>A0A8H4ALK2</accession>
<sequence>MKKSQKVTVFTQQQECSNEFRIDNSLLFCIYCDYSVEWSRKLIVDNHCNSKVHLANKKLYENKNRTMHQQILQSTISANEMKKAVIEDLIEAFANANISLEKINNLLPFFKKYLREGVAIIIDETTDECTRSVVNTLFSYRNNTKLVSVEFLIQVNNTTISQNCVNIITIFHIPLSASRVLVTNSAAYIKKSYREVLKPLILQLVHIPYCAHIINLIGDTWRTFPYFKYVKSLLQKVKDYFVYSAARKNRYFSHLRFNGIKSPRKIFLPVKTQWNTWFEIVFYSNEYIQYWSDFFNDKLSLDLQYETLKSITFFLNSQTEYNLIKIYILFITIFAKQFIQDLDFFQIQNKSIFSYIENGLTNLIAFIQSNHIADFFGSELEEQIISLGFNPNDFIQFSKKLLKLLITNFLHIFLNILDEHFLKHVKFLTLLCF</sequence>
<dbReference type="EMBL" id="WTPW01000447">
    <property type="protein sequence ID" value="KAF0510690.1"/>
    <property type="molecule type" value="Genomic_DNA"/>
</dbReference>
<dbReference type="GO" id="GO:0005634">
    <property type="term" value="C:nucleus"/>
    <property type="evidence" value="ECO:0007669"/>
    <property type="project" value="InterPro"/>
</dbReference>
<gene>
    <name evidence="1" type="ORF">F8M41_018413</name>
</gene>
<dbReference type="PANTHER" id="PTHR32344">
    <property type="entry name" value="U1-TYPE DOMAIN-CONTAINING PROTEIN"/>
    <property type="match status" value="1"/>
</dbReference>
<reference evidence="1 2" key="1">
    <citation type="journal article" date="2019" name="Environ. Microbiol.">
        <title>At the nexus of three kingdoms: the genome of the mycorrhizal fungus Gigaspora margarita provides insights into plant, endobacterial and fungal interactions.</title>
        <authorList>
            <person name="Venice F."/>
            <person name="Ghignone S."/>
            <person name="Salvioli di Fossalunga A."/>
            <person name="Amselem J."/>
            <person name="Novero M."/>
            <person name="Xianan X."/>
            <person name="Sedzielewska Toro K."/>
            <person name="Morin E."/>
            <person name="Lipzen A."/>
            <person name="Grigoriev I.V."/>
            <person name="Henrissat B."/>
            <person name="Martin F.M."/>
            <person name="Bonfante P."/>
        </authorList>
    </citation>
    <scope>NUCLEOTIDE SEQUENCE [LARGE SCALE GENOMIC DNA]</scope>
    <source>
        <strain evidence="1 2">BEG34</strain>
    </source>
</reference>
<dbReference type="PANTHER" id="PTHR32344:SF1">
    <property type="entry name" value="U1-TYPE DOMAIN-CONTAINING PROTEIN"/>
    <property type="match status" value="1"/>
</dbReference>
<keyword evidence="2" id="KW-1185">Reference proteome</keyword>
<evidence type="ECO:0000313" key="2">
    <source>
        <dbReference type="Proteomes" id="UP000439903"/>
    </source>
</evidence>
<comment type="caution">
    <text evidence="1">The sequence shown here is derived from an EMBL/GenBank/DDBJ whole genome shotgun (WGS) entry which is preliminary data.</text>
</comment>
<dbReference type="Proteomes" id="UP000439903">
    <property type="component" value="Unassembled WGS sequence"/>
</dbReference>
<dbReference type="OrthoDB" id="2407789at2759"/>
<organism evidence="1 2">
    <name type="scientific">Gigaspora margarita</name>
    <dbReference type="NCBI Taxonomy" id="4874"/>
    <lineage>
        <taxon>Eukaryota</taxon>
        <taxon>Fungi</taxon>
        <taxon>Fungi incertae sedis</taxon>
        <taxon>Mucoromycota</taxon>
        <taxon>Glomeromycotina</taxon>
        <taxon>Glomeromycetes</taxon>
        <taxon>Diversisporales</taxon>
        <taxon>Gigasporaceae</taxon>
        <taxon>Gigaspora</taxon>
    </lineage>
</organism>
<proteinExistence type="predicted"/>
<dbReference type="InterPro" id="IPR033375">
    <property type="entry name" value="Cggbp1"/>
</dbReference>
<dbReference type="AlphaFoldDB" id="A0A8H4ALK2"/>
<protein>
    <submittedName>
        <fullName evidence="1">Transcription factor e2f6</fullName>
    </submittedName>
</protein>
<name>A0A8H4ALK2_GIGMA</name>